<evidence type="ECO:0000256" key="10">
    <source>
        <dbReference type="ARBA" id="ARBA00022839"/>
    </source>
</evidence>
<evidence type="ECO:0000259" key="18">
    <source>
        <dbReference type="SMART" id="SM00475"/>
    </source>
</evidence>
<dbReference type="NCBIfam" id="TIGR00593">
    <property type="entry name" value="pola"/>
    <property type="match status" value="1"/>
</dbReference>
<evidence type="ECO:0000259" key="19">
    <source>
        <dbReference type="SMART" id="SM00482"/>
    </source>
</evidence>
<evidence type="ECO:0000256" key="12">
    <source>
        <dbReference type="ARBA" id="ARBA00023125"/>
    </source>
</evidence>
<dbReference type="SMART" id="SM00279">
    <property type="entry name" value="HhH2"/>
    <property type="match status" value="1"/>
</dbReference>
<comment type="catalytic activity">
    <reaction evidence="14 16">
        <text>DNA(n) + a 2'-deoxyribonucleoside 5'-triphosphate = DNA(n+1) + diphosphate</text>
        <dbReference type="Rhea" id="RHEA:22508"/>
        <dbReference type="Rhea" id="RHEA-COMP:17339"/>
        <dbReference type="Rhea" id="RHEA-COMP:17340"/>
        <dbReference type="ChEBI" id="CHEBI:33019"/>
        <dbReference type="ChEBI" id="CHEBI:61560"/>
        <dbReference type="ChEBI" id="CHEBI:173112"/>
        <dbReference type="EC" id="2.7.7.7"/>
    </reaction>
</comment>
<dbReference type="GO" id="GO:0008408">
    <property type="term" value="F:3'-5' exonuclease activity"/>
    <property type="evidence" value="ECO:0007669"/>
    <property type="project" value="UniProtKB-UniRule"/>
</dbReference>
<keyword evidence="21" id="KW-1185">Reference proteome</keyword>
<dbReference type="Gene3D" id="3.30.420.10">
    <property type="entry name" value="Ribonuclease H-like superfamily/Ribonuclease H"/>
    <property type="match status" value="1"/>
</dbReference>
<feature type="domain" description="3'-5' exonuclease" evidence="17">
    <location>
        <begin position="340"/>
        <end position="530"/>
    </location>
</feature>
<dbReference type="SUPFAM" id="SSF53098">
    <property type="entry name" value="Ribonuclease H-like"/>
    <property type="match status" value="1"/>
</dbReference>
<dbReference type="InterPro" id="IPR012337">
    <property type="entry name" value="RNaseH-like_sf"/>
</dbReference>
<keyword evidence="9 16" id="KW-0378">Hydrolase</keyword>
<gene>
    <name evidence="16 20" type="primary">polA</name>
    <name evidence="20" type="ORF">K7J14_04225</name>
</gene>
<evidence type="ECO:0000256" key="2">
    <source>
        <dbReference type="ARBA" id="ARBA00012417"/>
    </source>
</evidence>
<dbReference type="RefSeq" id="WP_230753500.1">
    <property type="nucleotide sequence ID" value="NZ_JAINWA010000001.1"/>
</dbReference>
<feature type="domain" description="DNA-directed DNA polymerase family A palm" evidence="19">
    <location>
        <begin position="696"/>
        <end position="902"/>
    </location>
</feature>
<evidence type="ECO:0000256" key="3">
    <source>
        <dbReference type="ARBA" id="ARBA00020311"/>
    </source>
</evidence>
<protein>
    <recommendedName>
        <fullName evidence="3 15">DNA polymerase I</fullName>
        <ecNumber evidence="2 15">2.7.7.7</ecNumber>
    </recommendedName>
</protein>
<dbReference type="SMART" id="SM00475">
    <property type="entry name" value="53EXOc"/>
    <property type="match status" value="1"/>
</dbReference>
<keyword evidence="4 16" id="KW-0808">Transferase</keyword>
<dbReference type="InterPro" id="IPR020045">
    <property type="entry name" value="DNA_polI_H3TH"/>
</dbReference>
<dbReference type="GO" id="GO:0008409">
    <property type="term" value="F:5'-3' exonuclease activity"/>
    <property type="evidence" value="ECO:0007669"/>
    <property type="project" value="UniProtKB-UniRule"/>
</dbReference>
<dbReference type="InterPro" id="IPR036279">
    <property type="entry name" value="5-3_exonuclease_C_sf"/>
</dbReference>
<comment type="function">
    <text evidence="16">In addition to polymerase activity, this DNA polymerase exhibits 3'-5' and 5'-3' exonuclease activity.</text>
</comment>
<evidence type="ECO:0000256" key="1">
    <source>
        <dbReference type="ARBA" id="ARBA00007705"/>
    </source>
</evidence>
<dbReference type="Gene3D" id="3.30.70.370">
    <property type="match status" value="1"/>
</dbReference>
<dbReference type="SUPFAM" id="SSF56672">
    <property type="entry name" value="DNA/RNA polymerases"/>
    <property type="match status" value="1"/>
</dbReference>
<name>A0AAE3JI93_9SPIR</name>
<dbReference type="InterPro" id="IPR018320">
    <property type="entry name" value="DNA_polymerase_1"/>
</dbReference>
<dbReference type="CDD" id="cd08637">
    <property type="entry name" value="DNA_pol_A_pol_I_C"/>
    <property type="match status" value="1"/>
</dbReference>
<dbReference type="GO" id="GO:0006261">
    <property type="term" value="P:DNA-templated DNA replication"/>
    <property type="evidence" value="ECO:0007669"/>
    <property type="project" value="UniProtKB-UniRule"/>
</dbReference>
<dbReference type="Pfam" id="PF01612">
    <property type="entry name" value="DNA_pol_A_exo1"/>
    <property type="match status" value="1"/>
</dbReference>
<dbReference type="InterPro" id="IPR002298">
    <property type="entry name" value="DNA_polymerase_A"/>
</dbReference>
<evidence type="ECO:0000313" key="21">
    <source>
        <dbReference type="Proteomes" id="UP001198163"/>
    </source>
</evidence>
<evidence type="ECO:0000256" key="9">
    <source>
        <dbReference type="ARBA" id="ARBA00022801"/>
    </source>
</evidence>
<dbReference type="CDD" id="cd09898">
    <property type="entry name" value="H3TH_53EXO"/>
    <property type="match status" value="1"/>
</dbReference>
<dbReference type="FunFam" id="1.20.1060.10:FF:000001">
    <property type="entry name" value="DNA polymerase I"/>
    <property type="match status" value="1"/>
</dbReference>
<dbReference type="Gene3D" id="1.10.150.20">
    <property type="entry name" value="5' to 3' exonuclease, C-terminal subdomain"/>
    <property type="match status" value="2"/>
</dbReference>
<evidence type="ECO:0000256" key="16">
    <source>
        <dbReference type="RuleBase" id="RU004460"/>
    </source>
</evidence>
<evidence type="ECO:0000256" key="15">
    <source>
        <dbReference type="NCBIfam" id="TIGR00593"/>
    </source>
</evidence>
<dbReference type="AlphaFoldDB" id="A0AAE3JI93"/>
<keyword evidence="13 16" id="KW-0234">DNA repair</keyword>
<dbReference type="EMBL" id="JAINWA010000001">
    <property type="protein sequence ID" value="MCD1653906.1"/>
    <property type="molecule type" value="Genomic_DNA"/>
</dbReference>
<evidence type="ECO:0000256" key="7">
    <source>
        <dbReference type="ARBA" id="ARBA00022722"/>
    </source>
</evidence>
<evidence type="ECO:0000256" key="11">
    <source>
        <dbReference type="ARBA" id="ARBA00022932"/>
    </source>
</evidence>
<proteinExistence type="inferred from homology"/>
<evidence type="ECO:0000256" key="14">
    <source>
        <dbReference type="ARBA" id="ARBA00049244"/>
    </source>
</evidence>
<dbReference type="PROSITE" id="PS00447">
    <property type="entry name" value="DNA_POLYMERASE_A"/>
    <property type="match status" value="1"/>
</dbReference>
<dbReference type="InterPro" id="IPR002421">
    <property type="entry name" value="5-3_exonuclease"/>
</dbReference>
<keyword evidence="10 16" id="KW-0269">Exonuclease</keyword>
<dbReference type="PRINTS" id="PR00868">
    <property type="entry name" value="DNAPOLI"/>
</dbReference>
<dbReference type="InterPro" id="IPR019760">
    <property type="entry name" value="DNA-dir_DNA_pol_A_CS"/>
</dbReference>
<dbReference type="Gene3D" id="3.40.50.1010">
    <property type="entry name" value="5'-nuclease"/>
    <property type="match status" value="1"/>
</dbReference>
<dbReference type="PANTHER" id="PTHR10133">
    <property type="entry name" value="DNA POLYMERASE I"/>
    <property type="match status" value="1"/>
</dbReference>
<keyword evidence="8 16" id="KW-0227">DNA damage</keyword>
<keyword evidence="5 16" id="KW-0548">Nucleotidyltransferase</keyword>
<evidence type="ECO:0000256" key="6">
    <source>
        <dbReference type="ARBA" id="ARBA00022705"/>
    </source>
</evidence>
<evidence type="ECO:0000256" key="5">
    <source>
        <dbReference type="ARBA" id="ARBA00022695"/>
    </source>
</evidence>
<dbReference type="PANTHER" id="PTHR10133:SF27">
    <property type="entry name" value="DNA POLYMERASE NU"/>
    <property type="match status" value="1"/>
</dbReference>
<sequence length="938" mass="103387">MKKPVYILDAYGLIYRSYFAFIGKPLTNKEGRNVSAIYGFFRNLHGIFAHHSPECFIAAFDSRTPTFRHEIYPEYKATRAKTPEDLHAQIPIIEEILTALGISIIRQDGFEADDIIASVAALCKKDDRPCVVISGDKDLMQLVGNGTTILKPGKTGGWVPLDSDGVAAEWGVGPELMLDLLSMTGDASDNVPGIKGVGDKTALKLLAQYGSLDGIYAHQDEIPGALGTKIRENRDMAYFSKKLIALCEDVPFDRELDHYGCSSLDMIAVSRLLMREDLPSLAKLWGGVDADKQEAGIGNTVEAQKKTTQKSAYSGGDAVHLPPLSNDLPQIGLKKNSGTYSAVTDPHELARLIDDAIASGRAAFDTETTGLQIMEDRLVGFSFSFKAGEGYYVPILAPAPELGEKPSKTMSIAEAAPLIRKLFETAGFHLILHNAKFDLQILSRANIISSIISFIHDTMIVAWLLDPDWSSFALESLASNQLGLETIAYADVVPKGKTFADVPIQQAICYAAEDSDLTLQLWEKLYPRLENTKLLDLYKNIETPLIPILARMELEGIRLERGPLAEFSQELEGKIKEVEKSIHLTAGREFNIASPKQLQEILFVERKLTPGKKTKTGYSTDTSVLEDLAAEDILPAMILDYRGLAKLKSTYVDALPDLADSQGRLHTTFIQTGTATGRLSSRDPNLQNIPIRDDNGRRIRAAFRSENGKVLVSADYAQIELVILAHLSRDKNLGDAFKSGVDVHKRTASLIFGVDADQVTQDMRRVAKTINFGVMYGMSAFRLSNELRIPRGDAAGFINTYFATYSGVAEFMNETKEKARSLGYVETIMGRRRYIRGIDSSNKIERSGAERIAVNTPIQGSAADIVKAAMIRVDRALTAQKLSTRLLLQVHDELIMEGPEHEEPLVKDLLRKEMESVVTLEVPLKVSVESGKSWGDFH</sequence>
<dbReference type="FunFam" id="1.10.150.20:FF:000003">
    <property type="entry name" value="DNA polymerase I"/>
    <property type="match status" value="1"/>
</dbReference>
<feature type="domain" description="5'-3' exonuclease" evidence="18">
    <location>
        <begin position="2"/>
        <end position="262"/>
    </location>
</feature>
<comment type="caution">
    <text evidence="20">The sequence shown here is derived from an EMBL/GenBank/DDBJ whole genome shotgun (WGS) entry which is preliminary data.</text>
</comment>
<dbReference type="InterPro" id="IPR002562">
    <property type="entry name" value="3'-5'_exonuclease_dom"/>
</dbReference>
<dbReference type="SMART" id="SM00474">
    <property type="entry name" value="35EXOc"/>
    <property type="match status" value="1"/>
</dbReference>
<dbReference type="SUPFAM" id="SSF47807">
    <property type="entry name" value="5' to 3' exonuclease, C-terminal subdomain"/>
    <property type="match status" value="1"/>
</dbReference>
<dbReference type="NCBIfam" id="NF004397">
    <property type="entry name" value="PRK05755.1"/>
    <property type="match status" value="1"/>
</dbReference>
<dbReference type="InterPro" id="IPR036397">
    <property type="entry name" value="RNaseH_sf"/>
</dbReference>
<dbReference type="Pfam" id="PF00476">
    <property type="entry name" value="DNA_pol_A"/>
    <property type="match status" value="1"/>
</dbReference>
<keyword evidence="7" id="KW-0540">Nuclease</keyword>
<dbReference type="GO" id="GO:0006302">
    <property type="term" value="P:double-strand break repair"/>
    <property type="evidence" value="ECO:0007669"/>
    <property type="project" value="TreeGrafter"/>
</dbReference>
<dbReference type="InterPro" id="IPR020046">
    <property type="entry name" value="5-3_exonucl_a-hlix_arch_N"/>
</dbReference>
<accession>A0AAE3JI93</accession>
<dbReference type="CDD" id="cd06139">
    <property type="entry name" value="DNA_polA_I_Ecoli_like_exo"/>
    <property type="match status" value="1"/>
</dbReference>
<dbReference type="Pfam" id="PF02739">
    <property type="entry name" value="5_3_exonuc_N"/>
    <property type="match status" value="1"/>
</dbReference>
<dbReference type="Proteomes" id="UP001198163">
    <property type="component" value="Unassembled WGS sequence"/>
</dbReference>
<dbReference type="GO" id="GO:0003887">
    <property type="term" value="F:DNA-directed DNA polymerase activity"/>
    <property type="evidence" value="ECO:0007669"/>
    <property type="project" value="UniProtKB-UniRule"/>
</dbReference>
<evidence type="ECO:0000256" key="8">
    <source>
        <dbReference type="ARBA" id="ARBA00022763"/>
    </source>
</evidence>
<dbReference type="Pfam" id="PF01367">
    <property type="entry name" value="5_3_exonuc"/>
    <property type="match status" value="1"/>
</dbReference>
<keyword evidence="11 16" id="KW-0239">DNA-directed DNA polymerase</keyword>
<dbReference type="GO" id="GO:0003677">
    <property type="term" value="F:DNA binding"/>
    <property type="evidence" value="ECO:0007669"/>
    <property type="project" value="UniProtKB-UniRule"/>
</dbReference>
<dbReference type="SUPFAM" id="SSF88723">
    <property type="entry name" value="PIN domain-like"/>
    <property type="match status" value="1"/>
</dbReference>
<dbReference type="Gene3D" id="1.20.1060.10">
    <property type="entry name" value="Taq DNA Polymerase, Chain T, domain 4"/>
    <property type="match status" value="1"/>
</dbReference>
<dbReference type="FunFam" id="1.10.150.20:FF:000002">
    <property type="entry name" value="DNA polymerase I"/>
    <property type="match status" value="1"/>
</dbReference>
<dbReference type="EC" id="2.7.7.7" evidence="2 15"/>
<keyword evidence="12 16" id="KW-0238">DNA-binding</keyword>
<dbReference type="CDD" id="cd09859">
    <property type="entry name" value="PIN_53EXO"/>
    <property type="match status" value="1"/>
</dbReference>
<dbReference type="InterPro" id="IPR001098">
    <property type="entry name" value="DNA-dir_DNA_pol_A_palm_dom"/>
</dbReference>
<evidence type="ECO:0000259" key="17">
    <source>
        <dbReference type="SMART" id="SM00474"/>
    </source>
</evidence>
<keyword evidence="6 16" id="KW-0235">DNA replication</keyword>
<dbReference type="InterPro" id="IPR008918">
    <property type="entry name" value="HhH2"/>
</dbReference>
<dbReference type="InterPro" id="IPR029060">
    <property type="entry name" value="PIN-like_dom_sf"/>
</dbReference>
<dbReference type="InterPro" id="IPR043502">
    <property type="entry name" value="DNA/RNA_pol_sf"/>
</dbReference>
<dbReference type="SMART" id="SM00482">
    <property type="entry name" value="POLAc"/>
    <property type="match status" value="1"/>
</dbReference>
<evidence type="ECO:0000256" key="4">
    <source>
        <dbReference type="ARBA" id="ARBA00022679"/>
    </source>
</evidence>
<evidence type="ECO:0000313" key="20">
    <source>
        <dbReference type="EMBL" id="MCD1653906.1"/>
    </source>
</evidence>
<reference evidence="20" key="1">
    <citation type="submission" date="2021-08" db="EMBL/GenBank/DDBJ databases">
        <title>Comparative analyses of Brucepasteria parasyntrophica and Teretinema zuelzerae.</title>
        <authorList>
            <person name="Song Y."/>
            <person name="Brune A."/>
        </authorList>
    </citation>
    <scope>NUCLEOTIDE SEQUENCE</scope>
    <source>
        <strain evidence="20">DSM 1903</strain>
    </source>
</reference>
<evidence type="ECO:0000256" key="13">
    <source>
        <dbReference type="ARBA" id="ARBA00023204"/>
    </source>
</evidence>
<organism evidence="20 21">
    <name type="scientific">Teretinema zuelzerae</name>
    <dbReference type="NCBI Taxonomy" id="156"/>
    <lineage>
        <taxon>Bacteria</taxon>
        <taxon>Pseudomonadati</taxon>
        <taxon>Spirochaetota</taxon>
        <taxon>Spirochaetia</taxon>
        <taxon>Spirochaetales</taxon>
        <taxon>Treponemataceae</taxon>
        <taxon>Teretinema</taxon>
    </lineage>
</organism>
<comment type="similarity">
    <text evidence="1 16">Belongs to the DNA polymerase type-A family.</text>
</comment>